<dbReference type="InterPro" id="IPR012338">
    <property type="entry name" value="Beta-lactam/transpept-like"/>
</dbReference>
<dbReference type="RefSeq" id="WP_046765911.1">
    <property type="nucleotide sequence ID" value="NZ_LBIC01000018.1"/>
</dbReference>
<dbReference type="PANTHER" id="PTHR43319">
    <property type="entry name" value="BETA-LACTAMASE-RELATED"/>
    <property type="match status" value="1"/>
</dbReference>
<sequence length="390" mass="41267">MNSPITVEGWADPAFNTCLDAFRSNFGQDGELGAACAIYHNGEPVLDVWGGAATADGGQPWRRDTVAPVFSVTKGVAALCVLAQVDEGLIDLDAPVARYWPEFGEHGKDRVTVRQALGHRAGVPAISGAITLENLADPAAMAARLGSEPPIFDPNTAHIYHPITIGWITSELVRRVTGLSVGQWLRKHVAEPLQLNLQIGRLPADNSPVARFMVPPERDSPELEADSLAARAISLSGLMEPRLSGLAKGMNDPRLQAVELAGANGLADARSLARLYSAVVTGAEGISLPSMACVRDARTPISQGKQWMTDFTGPTWGAGLMLPWAVQPMLGEGSFGHDGMGGALAFAHEPSGISFAYVRNRAGIANIADPLVYRVVGILADKLGITIPTF</sequence>
<keyword evidence="3" id="KW-1185">Reference proteome</keyword>
<name>A0A0M3AI22_9SPHN</name>
<dbReference type="PATRIC" id="fig|56193.3.peg.5043"/>
<dbReference type="PANTHER" id="PTHR43319:SF3">
    <property type="entry name" value="BETA-LACTAMASE-RELATED DOMAIN-CONTAINING PROTEIN"/>
    <property type="match status" value="1"/>
</dbReference>
<evidence type="ECO:0000313" key="3">
    <source>
        <dbReference type="Proteomes" id="UP000033874"/>
    </source>
</evidence>
<dbReference type="STRING" id="56193.YP76_23925"/>
<dbReference type="Proteomes" id="UP000033874">
    <property type="component" value="Unassembled WGS sequence"/>
</dbReference>
<reference evidence="2 3" key="1">
    <citation type="submission" date="2015-04" db="EMBL/GenBank/DDBJ databases">
        <title>Genome sequence of aromatic hydrocarbons-degrading Sphingobium chungbukense DJ77.</title>
        <authorList>
            <person name="Kim Y.-C."/>
            <person name="Chae J.-C."/>
        </authorList>
    </citation>
    <scope>NUCLEOTIDE SEQUENCE [LARGE SCALE GENOMIC DNA]</scope>
    <source>
        <strain evidence="2 3">DJ77</strain>
    </source>
</reference>
<organism evidence="2 3">
    <name type="scientific">Sphingobium chungbukense</name>
    <dbReference type="NCBI Taxonomy" id="56193"/>
    <lineage>
        <taxon>Bacteria</taxon>
        <taxon>Pseudomonadati</taxon>
        <taxon>Pseudomonadota</taxon>
        <taxon>Alphaproteobacteria</taxon>
        <taxon>Sphingomonadales</taxon>
        <taxon>Sphingomonadaceae</taxon>
        <taxon>Sphingobium</taxon>
    </lineage>
</organism>
<protein>
    <recommendedName>
        <fullName evidence="1">Beta-lactamase-related domain-containing protein</fullName>
    </recommendedName>
</protein>
<dbReference type="Pfam" id="PF00144">
    <property type="entry name" value="Beta-lactamase"/>
    <property type="match status" value="1"/>
</dbReference>
<dbReference type="EMBL" id="LBIC01000018">
    <property type="protein sequence ID" value="KKW89702.1"/>
    <property type="molecule type" value="Genomic_DNA"/>
</dbReference>
<dbReference type="InterPro" id="IPR052907">
    <property type="entry name" value="Beta-lactamase/esterase"/>
</dbReference>
<evidence type="ECO:0000259" key="1">
    <source>
        <dbReference type="Pfam" id="PF00144"/>
    </source>
</evidence>
<feature type="domain" description="Beta-lactamase-related" evidence="1">
    <location>
        <begin position="25"/>
        <end position="363"/>
    </location>
</feature>
<dbReference type="SUPFAM" id="SSF56601">
    <property type="entry name" value="beta-lactamase/transpeptidase-like"/>
    <property type="match status" value="1"/>
</dbReference>
<proteinExistence type="predicted"/>
<dbReference type="InterPro" id="IPR001466">
    <property type="entry name" value="Beta-lactam-related"/>
</dbReference>
<accession>A0A0M3AI22</accession>
<dbReference type="AlphaFoldDB" id="A0A0M3AI22"/>
<evidence type="ECO:0000313" key="2">
    <source>
        <dbReference type="EMBL" id="KKW89702.1"/>
    </source>
</evidence>
<dbReference type="Gene3D" id="3.40.710.10">
    <property type="entry name" value="DD-peptidase/beta-lactamase superfamily"/>
    <property type="match status" value="1"/>
</dbReference>
<gene>
    <name evidence="2" type="ORF">YP76_23925</name>
</gene>
<comment type="caution">
    <text evidence="2">The sequence shown here is derived from an EMBL/GenBank/DDBJ whole genome shotgun (WGS) entry which is preliminary data.</text>
</comment>